<evidence type="ECO:0000256" key="5">
    <source>
        <dbReference type="ARBA" id="ARBA00022839"/>
    </source>
</evidence>
<dbReference type="NCBIfam" id="NF002138">
    <property type="entry name" value="PRK00977.1-2"/>
    <property type="match status" value="1"/>
</dbReference>
<keyword evidence="10" id="KW-1185">Reference proteome</keyword>
<dbReference type="Pfam" id="PF02609">
    <property type="entry name" value="Exonuc_VII_S"/>
    <property type="match status" value="1"/>
</dbReference>
<dbReference type="Proteomes" id="UP000199271">
    <property type="component" value="Unassembled WGS sequence"/>
</dbReference>
<evidence type="ECO:0000313" key="8">
    <source>
        <dbReference type="EMBL" id="CUW04343.1"/>
    </source>
</evidence>
<evidence type="ECO:0000256" key="3">
    <source>
        <dbReference type="ARBA" id="ARBA00022722"/>
    </source>
</evidence>
<keyword evidence="5 6" id="KW-0269">Exonuclease</keyword>
<organism evidence="9 11">
    <name type="scientific">Leuconostoc gasicomitatum</name>
    <dbReference type="NCBI Taxonomy" id="115778"/>
    <lineage>
        <taxon>Bacteria</taxon>
        <taxon>Bacillati</taxon>
        <taxon>Bacillota</taxon>
        <taxon>Bacilli</taxon>
        <taxon>Lactobacillales</taxon>
        <taxon>Lactobacillaceae</taxon>
        <taxon>Leuconostoc</taxon>
        <taxon>Leuconostoc gelidum group</taxon>
    </lineage>
</organism>
<reference evidence="9" key="2">
    <citation type="submission" date="2021-05" db="EMBL/GenBank/DDBJ databases">
        <title>Pangenome of Leuconostoc gelidum warrants species status for Leuconostoc gelidum subsp. gasicomitatum.</title>
        <authorList>
            <person name="Johansson P."/>
            <person name="Sade E."/>
            <person name="Hultman J."/>
            <person name="Auvinen P."/>
            <person name="Bjorkroth J."/>
        </authorList>
    </citation>
    <scope>NUCLEOTIDE SEQUENCE</scope>
    <source>
        <strain evidence="9">A.21.4</strain>
    </source>
</reference>
<keyword evidence="4 6" id="KW-0378">Hydrolase</keyword>
<comment type="similarity">
    <text evidence="1 6">Belongs to the XseB family.</text>
</comment>
<dbReference type="GO" id="GO:0005829">
    <property type="term" value="C:cytosol"/>
    <property type="evidence" value="ECO:0007669"/>
    <property type="project" value="TreeGrafter"/>
</dbReference>
<comment type="caution">
    <text evidence="9">The sequence shown here is derived from an EMBL/GenBank/DDBJ whole genome shotgun (WGS) entry which is preliminary data.</text>
</comment>
<dbReference type="NCBIfam" id="TIGR01280">
    <property type="entry name" value="xseB"/>
    <property type="match status" value="1"/>
</dbReference>
<dbReference type="EMBL" id="FBSY01000001">
    <property type="protein sequence ID" value="CUW04343.1"/>
    <property type="molecule type" value="Genomic_DNA"/>
</dbReference>
<dbReference type="HAMAP" id="MF_00337">
    <property type="entry name" value="Exonuc_7_S"/>
    <property type="match status" value="1"/>
</dbReference>
<dbReference type="OMA" id="APAMTFE"/>
<dbReference type="EMBL" id="JAHBFI010000008">
    <property type="protein sequence ID" value="MBZ5962187.1"/>
    <property type="molecule type" value="Genomic_DNA"/>
</dbReference>
<protein>
    <recommendedName>
        <fullName evidence="6">Exodeoxyribonuclease 7 small subunit</fullName>
        <ecNumber evidence="6">3.1.11.6</ecNumber>
    </recommendedName>
    <alternativeName>
        <fullName evidence="6">Exodeoxyribonuclease VII small subunit</fullName>
        <shortName evidence="6">Exonuclease VII small subunit</shortName>
    </alternativeName>
</protein>
<keyword evidence="2 6" id="KW-0963">Cytoplasm</keyword>
<dbReference type="InterPro" id="IPR003761">
    <property type="entry name" value="Exonuc_VII_S"/>
</dbReference>
<dbReference type="RefSeq" id="WP_013231768.1">
    <property type="nucleotide sequence ID" value="NZ_BPKT01000004.1"/>
</dbReference>
<dbReference type="GO" id="GO:0009318">
    <property type="term" value="C:exodeoxyribonuclease VII complex"/>
    <property type="evidence" value="ECO:0007669"/>
    <property type="project" value="UniProtKB-UniRule"/>
</dbReference>
<evidence type="ECO:0000313" key="11">
    <source>
        <dbReference type="Proteomes" id="UP000752647"/>
    </source>
</evidence>
<evidence type="ECO:0000256" key="6">
    <source>
        <dbReference type="HAMAP-Rule" id="MF_00337"/>
    </source>
</evidence>
<keyword evidence="3 6" id="KW-0540">Nuclease</keyword>
<dbReference type="GeneID" id="34301109"/>
<gene>
    <name evidence="6" type="primary">xseB</name>
    <name evidence="8" type="ORF">C122C_1946</name>
    <name evidence="9" type="ORF">KIJ12_03270</name>
</gene>
<evidence type="ECO:0000256" key="1">
    <source>
        <dbReference type="ARBA" id="ARBA00009998"/>
    </source>
</evidence>
<evidence type="ECO:0000313" key="10">
    <source>
        <dbReference type="Proteomes" id="UP000199271"/>
    </source>
</evidence>
<dbReference type="InterPro" id="IPR037004">
    <property type="entry name" value="Exonuc_VII_ssu_sf"/>
</dbReference>
<proteinExistence type="inferred from homology"/>
<dbReference type="PANTHER" id="PTHR34137:SF1">
    <property type="entry name" value="EXODEOXYRIBONUCLEASE 7 SMALL SUBUNIT"/>
    <property type="match status" value="1"/>
</dbReference>
<dbReference type="AlphaFoldDB" id="A0A9Q3SXJ4"/>
<dbReference type="Gene3D" id="1.10.287.1040">
    <property type="entry name" value="Exonuclease VII, small subunit"/>
    <property type="match status" value="1"/>
</dbReference>
<comment type="catalytic activity">
    <reaction evidence="6">
        <text>Exonucleolytic cleavage in either 5'- to 3'- or 3'- to 5'-direction to yield nucleoside 5'-phosphates.</text>
        <dbReference type="EC" id="3.1.11.6"/>
    </reaction>
</comment>
<dbReference type="PANTHER" id="PTHR34137">
    <property type="entry name" value="EXODEOXYRIBONUCLEASE 7 SMALL SUBUNIT"/>
    <property type="match status" value="1"/>
</dbReference>
<comment type="function">
    <text evidence="6">Bidirectionally degrades single-stranded DNA into large acid-insoluble oligonucleotides, which are then degraded further into small acid-soluble oligonucleotides.</text>
</comment>
<comment type="subcellular location">
    <subcellularLocation>
        <location evidence="6">Cytoplasm</location>
    </subcellularLocation>
</comment>
<reference evidence="8 10" key="1">
    <citation type="submission" date="2015-12" db="EMBL/GenBank/DDBJ databases">
        <authorList>
            <person name="Andreevskaya M."/>
        </authorList>
    </citation>
    <scope>NUCLEOTIDE SEQUENCE [LARGE SCALE GENOMIC DNA]</scope>
    <source>
        <strain evidence="8 10">C122c</strain>
    </source>
</reference>
<accession>A0A9Q3SXJ4</accession>
<dbReference type="GO" id="GO:0008855">
    <property type="term" value="F:exodeoxyribonuclease VII activity"/>
    <property type="evidence" value="ECO:0007669"/>
    <property type="project" value="UniProtKB-UniRule"/>
</dbReference>
<dbReference type="EC" id="3.1.11.6" evidence="6"/>
<feature type="coiled-coil region" evidence="7">
    <location>
        <begin position="4"/>
        <end position="72"/>
    </location>
</feature>
<dbReference type="Proteomes" id="UP000752647">
    <property type="component" value="Unassembled WGS sequence"/>
</dbReference>
<dbReference type="PIRSF" id="PIRSF006488">
    <property type="entry name" value="Exonuc_VII_S"/>
    <property type="match status" value="1"/>
</dbReference>
<evidence type="ECO:0000256" key="2">
    <source>
        <dbReference type="ARBA" id="ARBA00022490"/>
    </source>
</evidence>
<dbReference type="SUPFAM" id="SSF116842">
    <property type="entry name" value="XseB-like"/>
    <property type="match status" value="1"/>
</dbReference>
<sequence length="74" mass="8266">MSETKTFEEKLQQLEDIVSQLEKGDRPLEGALADFQNGVGLVKELQGTLKNAEQTLAKVMDDNNELTDLEQTND</sequence>
<name>A0A9Q3SXJ4_9LACO</name>
<evidence type="ECO:0000256" key="4">
    <source>
        <dbReference type="ARBA" id="ARBA00022801"/>
    </source>
</evidence>
<evidence type="ECO:0000313" key="9">
    <source>
        <dbReference type="EMBL" id="MBZ5962187.1"/>
    </source>
</evidence>
<dbReference type="GO" id="GO:0006308">
    <property type="term" value="P:DNA catabolic process"/>
    <property type="evidence" value="ECO:0007669"/>
    <property type="project" value="UniProtKB-UniRule"/>
</dbReference>
<comment type="subunit">
    <text evidence="6">Heterooligomer composed of large and small subunits.</text>
</comment>
<evidence type="ECO:0000256" key="7">
    <source>
        <dbReference type="SAM" id="Coils"/>
    </source>
</evidence>
<keyword evidence="7" id="KW-0175">Coiled coil</keyword>